<dbReference type="Proteomes" id="UP000789901">
    <property type="component" value="Unassembled WGS sequence"/>
</dbReference>
<dbReference type="EMBL" id="CAJVQB010003330">
    <property type="protein sequence ID" value="CAG8605022.1"/>
    <property type="molecule type" value="Genomic_DNA"/>
</dbReference>
<reference evidence="2 3" key="1">
    <citation type="submission" date="2021-06" db="EMBL/GenBank/DDBJ databases">
        <authorList>
            <person name="Kallberg Y."/>
            <person name="Tangrot J."/>
            <person name="Rosling A."/>
        </authorList>
    </citation>
    <scope>NUCLEOTIDE SEQUENCE [LARGE SCALE GENOMIC DNA]</scope>
    <source>
        <strain evidence="2 3">120-4 pot B 10/14</strain>
    </source>
</reference>
<feature type="compositionally biased region" description="Polar residues" evidence="1">
    <location>
        <begin position="29"/>
        <end position="38"/>
    </location>
</feature>
<gene>
    <name evidence="2" type="ORF">GMARGA_LOCUS7072</name>
</gene>
<evidence type="ECO:0000256" key="1">
    <source>
        <dbReference type="SAM" id="MobiDB-lite"/>
    </source>
</evidence>
<feature type="region of interest" description="Disordered" evidence="1">
    <location>
        <begin position="1"/>
        <end position="38"/>
    </location>
</feature>
<sequence>MGRTRKRAVPVHKGAQHTLSSIDLAEEQTPCNPSTSSISSRLVTTITSIHDMQLQMFATIQEMQTKINELHANLKIGSGNNMEKETKWIEI</sequence>
<accession>A0ABN7UIF7</accession>
<keyword evidence="3" id="KW-1185">Reference proteome</keyword>
<evidence type="ECO:0000313" key="2">
    <source>
        <dbReference type="EMBL" id="CAG8605022.1"/>
    </source>
</evidence>
<proteinExistence type="predicted"/>
<name>A0ABN7UIF7_GIGMA</name>
<protein>
    <submittedName>
        <fullName evidence="2">33177_t:CDS:1</fullName>
    </submittedName>
</protein>
<feature type="compositionally biased region" description="Basic residues" evidence="1">
    <location>
        <begin position="1"/>
        <end position="10"/>
    </location>
</feature>
<organism evidence="2 3">
    <name type="scientific">Gigaspora margarita</name>
    <dbReference type="NCBI Taxonomy" id="4874"/>
    <lineage>
        <taxon>Eukaryota</taxon>
        <taxon>Fungi</taxon>
        <taxon>Fungi incertae sedis</taxon>
        <taxon>Mucoromycota</taxon>
        <taxon>Glomeromycotina</taxon>
        <taxon>Glomeromycetes</taxon>
        <taxon>Diversisporales</taxon>
        <taxon>Gigasporaceae</taxon>
        <taxon>Gigaspora</taxon>
    </lineage>
</organism>
<comment type="caution">
    <text evidence="2">The sequence shown here is derived from an EMBL/GenBank/DDBJ whole genome shotgun (WGS) entry which is preliminary data.</text>
</comment>
<evidence type="ECO:0000313" key="3">
    <source>
        <dbReference type="Proteomes" id="UP000789901"/>
    </source>
</evidence>